<dbReference type="KEGG" id="hat:RC74_18700"/>
<dbReference type="AlphaFoldDB" id="A0A126V559"/>
<reference evidence="2 3" key="1">
    <citation type="submission" date="2016-02" db="EMBL/GenBank/DDBJ databases">
        <title>Complete genome sequence of Halocynthiibacter arcticus PAMC 20958t from arctic marine sediment.</title>
        <authorList>
            <person name="Lee Y.M."/>
            <person name="Baek K."/>
            <person name="Lee H.K."/>
            <person name="Shin S.C."/>
        </authorList>
    </citation>
    <scope>NUCLEOTIDE SEQUENCE [LARGE SCALE GENOMIC DNA]</scope>
    <source>
        <strain evidence="2">PAMC 20958</strain>
    </source>
</reference>
<keyword evidence="3" id="KW-1185">Reference proteome</keyword>
<evidence type="ECO:0000313" key="2">
    <source>
        <dbReference type="EMBL" id="AML53016.1"/>
    </source>
</evidence>
<organism evidence="2 3">
    <name type="scientific">Falsihalocynthiibacter arcticus</name>
    <dbReference type="NCBI Taxonomy" id="1579316"/>
    <lineage>
        <taxon>Bacteria</taxon>
        <taxon>Pseudomonadati</taxon>
        <taxon>Pseudomonadota</taxon>
        <taxon>Alphaproteobacteria</taxon>
        <taxon>Rhodobacterales</taxon>
        <taxon>Roseobacteraceae</taxon>
        <taxon>Falsihalocynthiibacter</taxon>
    </lineage>
</organism>
<proteinExistence type="predicted"/>
<protein>
    <submittedName>
        <fullName evidence="2">Uncharacterized protein</fullName>
    </submittedName>
</protein>
<evidence type="ECO:0000313" key="3">
    <source>
        <dbReference type="Proteomes" id="UP000070371"/>
    </source>
</evidence>
<accession>A0A126V559</accession>
<dbReference type="Proteomes" id="UP000070371">
    <property type="component" value="Chromosome"/>
</dbReference>
<name>A0A126V559_9RHOB</name>
<feature type="region of interest" description="Disordered" evidence="1">
    <location>
        <begin position="1"/>
        <end position="45"/>
    </location>
</feature>
<feature type="region of interest" description="Disordered" evidence="1">
    <location>
        <begin position="62"/>
        <end position="81"/>
    </location>
</feature>
<gene>
    <name evidence="2" type="ORF">RC74_18700</name>
</gene>
<dbReference type="EMBL" id="CP014327">
    <property type="protein sequence ID" value="AML53016.1"/>
    <property type="molecule type" value="Genomic_DNA"/>
</dbReference>
<evidence type="ECO:0000256" key="1">
    <source>
        <dbReference type="SAM" id="MobiDB-lite"/>
    </source>
</evidence>
<sequence>MRDPPKQQVREEETQGQAEREREGNGLEDVRQSRQHDQGSHQDLRDAYAIVGFGLEAPIEAKAEGSASKGEEGKGREHLYNLHEVFI</sequence>